<sequence>MKIAMQQSDGANLLITLLVRFPEIFSVRYEQARNSLVFTFLIKKKLNHRELEDVKNRFHEYLELYSSFDPISHKKGSLDSFLIDSITFLVYEQSPQELHTYELKLLTGLLREQFQDRLCMEDLKLRTEEQDRQETTIQHVLGQTHMFPHEKNIEVVRDGHHVYVYNKQ</sequence>
<evidence type="ECO:0000313" key="1">
    <source>
        <dbReference type="EMBL" id="UOF89422.1"/>
    </source>
</evidence>
<dbReference type="Proteomes" id="UP000830167">
    <property type="component" value="Chromosome"/>
</dbReference>
<proteinExistence type="predicted"/>
<accession>A0ABY4CIY9</accession>
<evidence type="ECO:0000313" key="2">
    <source>
        <dbReference type="Proteomes" id="UP000830167"/>
    </source>
</evidence>
<name>A0ABY4CIY9_9BACL</name>
<organism evidence="1 2">
    <name type="scientific">Fodinisporobacter ferrooxydans</name>
    <dbReference type="NCBI Taxonomy" id="2901836"/>
    <lineage>
        <taxon>Bacteria</taxon>
        <taxon>Bacillati</taxon>
        <taxon>Bacillota</taxon>
        <taxon>Bacilli</taxon>
        <taxon>Bacillales</taxon>
        <taxon>Alicyclobacillaceae</taxon>
        <taxon>Fodinisporobacter</taxon>
    </lineage>
</organism>
<dbReference type="RefSeq" id="WP_347436110.1">
    <property type="nucleotide sequence ID" value="NZ_CP089291.1"/>
</dbReference>
<gene>
    <name evidence="1" type="ORF">LSG31_16170</name>
</gene>
<keyword evidence="2" id="KW-1185">Reference proteome</keyword>
<reference evidence="1" key="1">
    <citation type="submission" date="2021-12" db="EMBL/GenBank/DDBJ databases">
        <title>Alicyclobacillaceae gen. nov., sp. nov., isolated from chalcocite enrichment system.</title>
        <authorList>
            <person name="Jiang Z."/>
        </authorList>
    </citation>
    <scope>NUCLEOTIDE SEQUENCE</scope>
    <source>
        <strain evidence="1">MYW30-H2</strain>
    </source>
</reference>
<dbReference type="EMBL" id="CP089291">
    <property type="protein sequence ID" value="UOF89422.1"/>
    <property type="molecule type" value="Genomic_DNA"/>
</dbReference>
<protein>
    <submittedName>
        <fullName evidence="1">Uncharacterized protein</fullName>
    </submittedName>
</protein>